<keyword evidence="2" id="KW-0472">Membrane</keyword>
<protein>
    <submittedName>
        <fullName evidence="3">Sporulation protein YtfJ</fullName>
    </submittedName>
</protein>
<dbReference type="Pfam" id="PF09579">
    <property type="entry name" value="Spore_YtfJ"/>
    <property type="match status" value="1"/>
</dbReference>
<feature type="region of interest" description="Disordered" evidence="1">
    <location>
        <begin position="44"/>
        <end position="67"/>
    </location>
</feature>
<reference evidence="3 4" key="1">
    <citation type="submission" date="2018-03" db="EMBL/GenBank/DDBJ databases">
        <title>Genomic Encyclopedia of Archaeal and Bacterial Type Strains, Phase II (KMG-II): from individual species to whole genera.</title>
        <authorList>
            <person name="Goeker M."/>
        </authorList>
    </citation>
    <scope>NUCLEOTIDE SEQUENCE [LARGE SCALE GENOMIC DNA]</scope>
    <source>
        <strain evidence="3 4">DSM 43146</strain>
    </source>
</reference>
<dbReference type="Proteomes" id="UP000239415">
    <property type="component" value="Unassembled WGS sequence"/>
</dbReference>
<keyword evidence="2" id="KW-1133">Transmembrane helix</keyword>
<evidence type="ECO:0000256" key="2">
    <source>
        <dbReference type="SAM" id="Phobius"/>
    </source>
</evidence>
<evidence type="ECO:0000313" key="4">
    <source>
        <dbReference type="Proteomes" id="UP000239415"/>
    </source>
</evidence>
<dbReference type="EMBL" id="PVMZ01000013">
    <property type="protein sequence ID" value="PRX18180.1"/>
    <property type="molecule type" value="Genomic_DNA"/>
</dbReference>
<comment type="caution">
    <text evidence="3">The sequence shown here is derived from an EMBL/GenBank/DDBJ whole genome shotgun (WGS) entry which is preliminary data.</text>
</comment>
<keyword evidence="4" id="KW-1185">Reference proteome</keyword>
<name>A0A2T0K5F2_9ACTN</name>
<sequence length="121" mass="12513">MSASEILERIRTGTEAATVSRVFGEPIERDGVTVVPVATIKAGGGAGGGSGAPVNSDNPQGEGVGGGFGFEARPAGVFLIRDGDVCWRPAVDVNKIVVGGQLALVAGFLVIRSIVRRRRRR</sequence>
<evidence type="ECO:0000256" key="1">
    <source>
        <dbReference type="SAM" id="MobiDB-lite"/>
    </source>
</evidence>
<dbReference type="AlphaFoldDB" id="A0A2T0K5F2"/>
<proteinExistence type="predicted"/>
<gene>
    <name evidence="3" type="ORF">CLV67_11313</name>
</gene>
<keyword evidence="2" id="KW-0812">Transmembrane</keyword>
<evidence type="ECO:0000313" key="3">
    <source>
        <dbReference type="EMBL" id="PRX18180.1"/>
    </source>
</evidence>
<dbReference type="InterPro" id="IPR014229">
    <property type="entry name" value="Spore_YtfJ"/>
</dbReference>
<feature type="transmembrane region" description="Helical" evidence="2">
    <location>
        <begin position="96"/>
        <end position="115"/>
    </location>
</feature>
<organism evidence="3 4">
    <name type="scientific">Actinoplanes italicus</name>
    <dbReference type="NCBI Taxonomy" id="113567"/>
    <lineage>
        <taxon>Bacteria</taxon>
        <taxon>Bacillati</taxon>
        <taxon>Actinomycetota</taxon>
        <taxon>Actinomycetes</taxon>
        <taxon>Micromonosporales</taxon>
        <taxon>Micromonosporaceae</taxon>
        <taxon>Actinoplanes</taxon>
    </lineage>
</organism>
<dbReference type="OrthoDB" id="3830295at2"/>
<accession>A0A2T0K5F2</accession>